<dbReference type="PANTHER" id="PTHR38590:SF1">
    <property type="entry name" value="BLL0828 PROTEIN"/>
    <property type="match status" value="1"/>
</dbReference>
<dbReference type="SUPFAM" id="SSF52980">
    <property type="entry name" value="Restriction endonuclease-like"/>
    <property type="match status" value="1"/>
</dbReference>
<dbReference type="InterPro" id="IPR011335">
    <property type="entry name" value="Restrct_endonuc-II-like"/>
</dbReference>
<dbReference type="PANTHER" id="PTHR38590">
    <property type="entry name" value="BLL0828 PROTEIN"/>
    <property type="match status" value="1"/>
</dbReference>
<evidence type="ECO:0000313" key="2">
    <source>
        <dbReference type="EMBL" id="MUV13059.1"/>
    </source>
</evidence>
<comment type="caution">
    <text evidence="2">The sequence shown here is derived from an EMBL/GenBank/DDBJ whole genome shotgun (WGS) entry which is preliminary data.</text>
</comment>
<dbReference type="Proteomes" id="UP000479692">
    <property type="component" value="Unassembled WGS sequence"/>
</dbReference>
<dbReference type="InterPro" id="IPR007569">
    <property type="entry name" value="DUF559"/>
</dbReference>
<dbReference type="EMBL" id="WOXT01000001">
    <property type="protein sequence ID" value="MUV13059.1"/>
    <property type="molecule type" value="Genomic_DNA"/>
</dbReference>
<dbReference type="InterPro" id="IPR047216">
    <property type="entry name" value="Endonuclease_DUF559_bact"/>
</dbReference>
<evidence type="ECO:0000259" key="1">
    <source>
        <dbReference type="Pfam" id="PF04480"/>
    </source>
</evidence>
<organism evidence="2 3">
    <name type="scientific">Noviluteimonas gilva</name>
    <dbReference type="NCBI Taxonomy" id="2682097"/>
    <lineage>
        <taxon>Bacteria</taxon>
        <taxon>Pseudomonadati</taxon>
        <taxon>Pseudomonadota</taxon>
        <taxon>Gammaproteobacteria</taxon>
        <taxon>Lysobacterales</taxon>
        <taxon>Lysobacteraceae</taxon>
        <taxon>Noviluteimonas</taxon>
    </lineage>
</organism>
<dbReference type="Gene3D" id="3.40.960.10">
    <property type="entry name" value="VSR Endonuclease"/>
    <property type="match status" value="1"/>
</dbReference>
<proteinExistence type="predicted"/>
<keyword evidence="3" id="KW-1185">Reference proteome</keyword>
<dbReference type="Pfam" id="PF04480">
    <property type="entry name" value="DUF559"/>
    <property type="match status" value="1"/>
</dbReference>
<feature type="domain" description="DUF559" evidence="1">
    <location>
        <begin position="7"/>
        <end position="109"/>
    </location>
</feature>
<accession>A0A7C9LHE4</accession>
<dbReference type="AlphaFoldDB" id="A0A7C9LHE4"/>
<dbReference type="CDD" id="cd01038">
    <property type="entry name" value="Endonuclease_DUF559"/>
    <property type="match status" value="1"/>
</dbReference>
<protein>
    <submittedName>
        <fullName evidence="2">DUF559 domain-containing protein</fullName>
    </submittedName>
</protein>
<evidence type="ECO:0000313" key="3">
    <source>
        <dbReference type="Proteomes" id="UP000479692"/>
    </source>
</evidence>
<gene>
    <name evidence="2" type="ORF">GN331_02455</name>
</gene>
<reference evidence="2 3" key="1">
    <citation type="submission" date="2019-12" db="EMBL/GenBank/DDBJ databases">
        <authorList>
            <person name="Xu J."/>
        </authorList>
    </citation>
    <scope>NUCLEOTIDE SEQUENCE [LARGE SCALE GENOMIC DNA]</scope>
    <source>
        <strain evidence="2 3">HX-5-24</strain>
    </source>
</reference>
<name>A0A7C9LHE4_9GAMM</name>
<sequence length="114" mass="13499">MQPIWIHARLLRNNATLCERRLWRHLRARRLGGHRFRRQYPIAGYIADFACVEARVVVELDGSQHADARAYDALRTRRMETNGYRVLRFWNNALLQQRDAVLGVILKVCDERAR</sequence>